<feature type="signal peptide" evidence="2">
    <location>
        <begin position="1"/>
        <end position="29"/>
    </location>
</feature>
<dbReference type="SUPFAM" id="SSF56925">
    <property type="entry name" value="OMPA-like"/>
    <property type="match status" value="1"/>
</dbReference>
<evidence type="ECO:0000313" key="3">
    <source>
        <dbReference type="EMBL" id="BAY81880.1"/>
    </source>
</evidence>
<reference evidence="3 4" key="1">
    <citation type="submission" date="2017-06" db="EMBL/GenBank/DDBJ databases">
        <title>Genome sequencing of cyanobaciteial culture collection at National Institute for Environmental Studies (NIES).</title>
        <authorList>
            <person name="Hirose Y."/>
            <person name="Shimura Y."/>
            <person name="Fujisawa T."/>
            <person name="Nakamura Y."/>
            <person name="Kawachi M."/>
        </authorList>
    </citation>
    <scope>NUCLEOTIDE SEQUENCE [LARGE SCALE GENOMIC DNA]</scope>
    <source>
        <strain evidence="3 4">NIES-267</strain>
    </source>
</reference>
<evidence type="ECO:0000256" key="1">
    <source>
        <dbReference type="SAM" id="MobiDB-lite"/>
    </source>
</evidence>
<accession>A0A1Z4LKV9</accession>
<keyword evidence="2" id="KW-0732">Signal</keyword>
<evidence type="ECO:0000256" key="2">
    <source>
        <dbReference type="SAM" id="SignalP"/>
    </source>
</evidence>
<protein>
    <recommendedName>
        <fullName evidence="5">Outer membrane protein beta-barrel domain-containing protein</fullName>
    </recommendedName>
</protein>
<feature type="region of interest" description="Disordered" evidence="1">
    <location>
        <begin position="89"/>
        <end position="129"/>
    </location>
</feature>
<feature type="compositionally biased region" description="Polar residues" evidence="1">
    <location>
        <begin position="114"/>
        <end position="129"/>
    </location>
</feature>
<evidence type="ECO:0000313" key="4">
    <source>
        <dbReference type="Proteomes" id="UP000218418"/>
    </source>
</evidence>
<dbReference type="AlphaFoldDB" id="A0A1Z4LKV9"/>
<dbReference type="Gene3D" id="2.40.160.20">
    <property type="match status" value="1"/>
</dbReference>
<sequence>MSIKFLRKSVFSLSLATVALLSSVLSVSAQTAKKTSSEQFVQSNQVSSEQQNTGVEHFSPSFSNETAKESNISVNRELVTPELLASETVTQKVEKSTPIPGTSSTSSASLNARYPSSDTQTTRANLSQSISSELAQADIDFGGSTRGGSSYIGVAGNLGLGGDSALGDGNFMIISKIGVTDILSIRPSVVLGDDTVILAPVTYDFSFESSDPFSEALPFSPYVGAGVAVATGDDSELSFLVTGGVDVPLTDKLTATAAINAAFFDETDLGVSIGVGYNFRGF</sequence>
<name>A0A1Z4LKV9_9CYAN</name>
<feature type="compositionally biased region" description="Polar residues" evidence="1">
    <location>
        <begin position="60"/>
        <end position="70"/>
    </location>
</feature>
<feature type="region of interest" description="Disordered" evidence="1">
    <location>
        <begin position="36"/>
        <end position="70"/>
    </location>
</feature>
<dbReference type="OrthoDB" id="509458at2"/>
<gene>
    <name evidence="3" type="ORF">NIES267_13580</name>
</gene>
<dbReference type="EMBL" id="AP018227">
    <property type="protein sequence ID" value="BAY81880.1"/>
    <property type="molecule type" value="Genomic_DNA"/>
</dbReference>
<organism evidence="3 4">
    <name type="scientific">Calothrix parasitica NIES-267</name>
    <dbReference type="NCBI Taxonomy" id="1973488"/>
    <lineage>
        <taxon>Bacteria</taxon>
        <taxon>Bacillati</taxon>
        <taxon>Cyanobacteriota</taxon>
        <taxon>Cyanophyceae</taxon>
        <taxon>Nostocales</taxon>
        <taxon>Calotrichaceae</taxon>
        <taxon>Calothrix</taxon>
    </lineage>
</organism>
<proteinExistence type="predicted"/>
<feature type="chain" id="PRO_5011966886" description="Outer membrane protein beta-barrel domain-containing protein" evidence="2">
    <location>
        <begin position="30"/>
        <end position="282"/>
    </location>
</feature>
<feature type="compositionally biased region" description="Low complexity" evidence="1">
    <location>
        <begin position="96"/>
        <end position="109"/>
    </location>
</feature>
<keyword evidence="4" id="KW-1185">Reference proteome</keyword>
<dbReference type="Proteomes" id="UP000218418">
    <property type="component" value="Chromosome"/>
</dbReference>
<feature type="compositionally biased region" description="Low complexity" evidence="1">
    <location>
        <begin position="37"/>
        <end position="52"/>
    </location>
</feature>
<evidence type="ECO:0008006" key="5">
    <source>
        <dbReference type="Google" id="ProtNLM"/>
    </source>
</evidence>
<dbReference type="InterPro" id="IPR011250">
    <property type="entry name" value="OMP/PagP_B-barrel"/>
</dbReference>